<dbReference type="PANTHER" id="PTHR10082">
    <property type="entry name" value="INTEGRIN BETA SUBUNIT"/>
    <property type="match status" value="1"/>
</dbReference>
<dbReference type="Pfam" id="PF23106">
    <property type="entry name" value="EGF_Teneurin"/>
    <property type="match status" value="1"/>
</dbReference>
<dbReference type="Ensembl" id="ENSJJAT00000015809.1">
    <property type="protein sequence ID" value="ENSJJAP00000009362.1"/>
    <property type="gene ID" value="ENSJJAG00000013239.1"/>
</dbReference>
<sequence length="456" mass="49490">MPLPGVMGVLLLSSALLVAGLSAAPQSFSPSLRSWSGAPCRLSRAESERRCRAPGQPPGGALCHGRGRCECGVCICHVTEPGTFFGPLCECHEWVCQTYDGDTCAGHGTCDCGKCRCDVGWFGDACQYPTKCDLTKKTSNQMCKNSQDVICSNAGTCHCGRCKCDNSDGNGLVYGKFCECDDRECMDEETEEICGGHGKCYCGNCYCEAGWHGDKCEFQCDITPWESKGRCTSPDGKTCSNRGTCVCGECSCHDVDPTGDWGDIHGDTCECDERDCRAVYDRYSDDFCSGHGQCNCGRCDCKAGWHGEKCEQPLSCQLTSEESARKCQGNSGLPCSGRGDAECCLVIHKWGQRPTDVCSGRRWCLTRSCGKAVNCFTKMRSLLWYFPGKCECGKCTCYPPGDSRVYGKTCECDDRHCEDLQGVVCGGNGICSCGNCECWDGWNGNACEIWLGTEFP</sequence>
<dbReference type="Gene3D" id="2.10.25.10">
    <property type="entry name" value="Laminin"/>
    <property type="match status" value="7"/>
</dbReference>
<dbReference type="InterPro" id="IPR057073">
    <property type="entry name" value="EGF_integrin_2"/>
</dbReference>
<dbReference type="FunFam" id="2.10.25.10:FF:000450">
    <property type="entry name" value="Integrin subunit beta like 1"/>
    <property type="match status" value="1"/>
</dbReference>
<evidence type="ECO:0000256" key="6">
    <source>
        <dbReference type="ARBA" id="ARBA00022737"/>
    </source>
</evidence>
<evidence type="ECO:0000256" key="7">
    <source>
        <dbReference type="ARBA" id="ARBA00022989"/>
    </source>
</evidence>
<dbReference type="Proteomes" id="UP000694385">
    <property type="component" value="Unassembled WGS sequence"/>
</dbReference>
<dbReference type="GO" id="GO:0033627">
    <property type="term" value="P:cell adhesion mediated by integrin"/>
    <property type="evidence" value="ECO:0007669"/>
    <property type="project" value="TreeGrafter"/>
</dbReference>
<evidence type="ECO:0000256" key="11">
    <source>
        <dbReference type="ARBA" id="ARBA00023180"/>
    </source>
</evidence>
<feature type="chain" id="PRO_5034590002" evidence="12">
    <location>
        <begin position="24"/>
        <end position="456"/>
    </location>
</feature>
<dbReference type="SUPFAM" id="SSF57196">
    <property type="entry name" value="EGF/Laminin"/>
    <property type="match status" value="5"/>
</dbReference>
<evidence type="ECO:0000256" key="1">
    <source>
        <dbReference type="ARBA" id="ARBA00004479"/>
    </source>
</evidence>
<dbReference type="GO" id="GO:0016477">
    <property type="term" value="P:cell migration"/>
    <property type="evidence" value="ECO:0007669"/>
    <property type="project" value="TreeGrafter"/>
</dbReference>
<comment type="subcellular location">
    <subcellularLocation>
        <location evidence="1">Membrane</location>
        <topology evidence="1">Single-pass type I membrane protein</topology>
    </subcellularLocation>
</comment>
<dbReference type="GO" id="GO:0007229">
    <property type="term" value="P:integrin-mediated signaling pathway"/>
    <property type="evidence" value="ECO:0007669"/>
    <property type="project" value="UniProtKB-KW"/>
</dbReference>
<dbReference type="GO" id="GO:0009986">
    <property type="term" value="C:cell surface"/>
    <property type="evidence" value="ECO:0007669"/>
    <property type="project" value="TreeGrafter"/>
</dbReference>
<keyword evidence="9" id="KW-0472">Membrane</keyword>
<reference evidence="15" key="1">
    <citation type="submission" date="2025-08" db="UniProtKB">
        <authorList>
            <consortium name="Ensembl"/>
        </authorList>
    </citation>
    <scope>IDENTIFICATION</scope>
</reference>
<dbReference type="GO" id="GO:0098609">
    <property type="term" value="P:cell-cell adhesion"/>
    <property type="evidence" value="ECO:0007669"/>
    <property type="project" value="TreeGrafter"/>
</dbReference>
<dbReference type="GO" id="GO:0005925">
    <property type="term" value="C:focal adhesion"/>
    <property type="evidence" value="ECO:0007669"/>
    <property type="project" value="TreeGrafter"/>
</dbReference>
<comment type="similarity">
    <text evidence="2">Belongs to the integrin beta chain family.</text>
</comment>
<dbReference type="GO" id="GO:0005178">
    <property type="term" value="F:integrin binding"/>
    <property type="evidence" value="ECO:0007669"/>
    <property type="project" value="TreeGrafter"/>
</dbReference>
<name>A0A8C5KIW5_JACJA</name>
<gene>
    <name evidence="15" type="primary">Itgbl1</name>
</gene>
<keyword evidence="5 12" id="KW-0732">Signal</keyword>
<feature type="signal peptide" evidence="12">
    <location>
        <begin position="1"/>
        <end position="23"/>
    </location>
</feature>
<dbReference type="FunFam" id="2.10.25.10:FF:000384">
    <property type="entry name" value="Integrin subunit beta like 1"/>
    <property type="match status" value="1"/>
</dbReference>
<dbReference type="GO" id="GO:0007160">
    <property type="term" value="P:cell-matrix adhesion"/>
    <property type="evidence" value="ECO:0007669"/>
    <property type="project" value="TreeGrafter"/>
</dbReference>
<dbReference type="PROSITE" id="PS52047">
    <property type="entry name" value="I_EGF_2"/>
    <property type="match status" value="6"/>
</dbReference>
<keyword evidence="11" id="KW-0325">Glycoprotein</keyword>
<feature type="domain" description="Integrin beta epidermal growth factor-like" evidence="14">
    <location>
        <begin position="46"/>
        <end position="90"/>
    </location>
</feature>
<feature type="domain" description="Epidermal growth factor-like" evidence="13">
    <location>
        <begin position="96"/>
        <end position="126"/>
    </location>
</feature>
<dbReference type="GeneTree" id="ENSGT01150000286919"/>
<evidence type="ECO:0000256" key="5">
    <source>
        <dbReference type="ARBA" id="ARBA00022729"/>
    </source>
</evidence>
<dbReference type="InterPro" id="IPR057243">
    <property type="entry name" value="Integrin_I-EGF_CS"/>
</dbReference>
<keyword evidence="7" id="KW-1133">Transmembrane helix</keyword>
<keyword evidence="6" id="KW-0677">Repeat</keyword>
<dbReference type="InterPro" id="IPR013111">
    <property type="entry name" value="EGF_extracell"/>
</dbReference>
<keyword evidence="16" id="KW-1185">Reference proteome</keyword>
<evidence type="ECO:0000256" key="10">
    <source>
        <dbReference type="ARBA" id="ARBA00023157"/>
    </source>
</evidence>
<proteinExistence type="inferred from homology"/>
<dbReference type="PROSITE" id="PS00243">
    <property type="entry name" value="I_EGF_1"/>
    <property type="match status" value="5"/>
</dbReference>
<reference evidence="15" key="2">
    <citation type="submission" date="2025-09" db="UniProtKB">
        <authorList>
            <consortium name="Ensembl"/>
        </authorList>
    </citation>
    <scope>IDENTIFICATION</scope>
</reference>
<keyword evidence="4" id="KW-0812">Transmembrane</keyword>
<evidence type="ECO:0000256" key="3">
    <source>
        <dbReference type="ARBA" id="ARBA00022536"/>
    </source>
</evidence>
<evidence type="ECO:0000256" key="12">
    <source>
        <dbReference type="SAM" id="SignalP"/>
    </source>
</evidence>
<evidence type="ECO:0000313" key="16">
    <source>
        <dbReference type="Proteomes" id="UP000694385"/>
    </source>
</evidence>
<keyword evidence="8" id="KW-0401">Integrin</keyword>
<evidence type="ECO:0000313" key="15">
    <source>
        <dbReference type="Ensembl" id="ENSJJAP00000009362.1"/>
    </source>
</evidence>
<dbReference type="Pfam" id="PF07974">
    <property type="entry name" value="EGF_2"/>
    <property type="match status" value="2"/>
</dbReference>
<evidence type="ECO:0000256" key="4">
    <source>
        <dbReference type="ARBA" id="ARBA00022692"/>
    </source>
</evidence>
<dbReference type="AlphaFoldDB" id="A0A8C5KIW5"/>
<evidence type="ECO:0000256" key="2">
    <source>
        <dbReference type="ARBA" id="ARBA00007449"/>
    </source>
</evidence>
<evidence type="ECO:0000256" key="9">
    <source>
        <dbReference type="ARBA" id="ARBA00023136"/>
    </source>
</evidence>
<dbReference type="FunFam" id="2.10.25.10:FF:000175">
    <property type="entry name" value="Integrin subunit beta-like 1"/>
    <property type="match status" value="1"/>
</dbReference>
<feature type="domain" description="Integrin beta epidermal growth factor-like" evidence="14">
    <location>
        <begin position="139"/>
        <end position="179"/>
    </location>
</feature>
<keyword evidence="10" id="KW-1015">Disulfide bond</keyword>
<organism evidence="15 16">
    <name type="scientific">Jaculus jaculus</name>
    <name type="common">Lesser Egyptian jerboa</name>
    <dbReference type="NCBI Taxonomy" id="51337"/>
    <lineage>
        <taxon>Eukaryota</taxon>
        <taxon>Metazoa</taxon>
        <taxon>Chordata</taxon>
        <taxon>Craniata</taxon>
        <taxon>Vertebrata</taxon>
        <taxon>Euteleostomi</taxon>
        <taxon>Mammalia</taxon>
        <taxon>Eutheria</taxon>
        <taxon>Euarchontoglires</taxon>
        <taxon>Glires</taxon>
        <taxon>Rodentia</taxon>
        <taxon>Myomorpha</taxon>
        <taxon>Dipodoidea</taxon>
        <taxon>Dipodidae</taxon>
        <taxon>Dipodinae</taxon>
        <taxon>Jaculus</taxon>
    </lineage>
</organism>
<evidence type="ECO:0000256" key="8">
    <source>
        <dbReference type="ARBA" id="ARBA00023037"/>
    </source>
</evidence>
<evidence type="ECO:0000259" key="14">
    <source>
        <dbReference type="Pfam" id="PF23105"/>
    </source>
</evidence>
<accession>A0A8C5KIW5</accession>
<feature type="domain" description="Epidermal growth factor-like" evidence="13">
    <location>
        <begin position="185"/>
        <end position="216"/>
    </location>
</feature>
<dbReference type="FunFam" id="2.10.25.10:FF:000036">
    <property type="entry name" value="Integrin beta"/>
    <property type="match status" value="1"/>
</dbReference>
<dbReference type="FunFam" id="2.10.25.10:FF:000481">
    <property type="entry name" value="Integrin subunit beta like 1"/>
    <property type="match status" value="1"/>
</dbReference>
<dbReference type="Pfam" id="PF23105">
    <property type="entry name" value="EGF_integrin"/>
    <property type="match status" value="2"/>
</dbReference>
<dbReference type="FunFam" id="2.10.25.10:FF:000042">
    <property type="entry name" value="Integrin subunit beta-like 1"/>
    <property type="match status" value="2"/>
</dbReference>
<dbReference type="InterPro" id="IPR015812">
    <property type="entry name" value="Integrin_bsu"/>
</dbReference>
<evidence type="ECO:0000259" key="13">
    <source>
        <dbReference type="Pfam" id="PF07974"/>
    </source>
</evidence>
<protein>
    <submittedName>
        <fullName evidence="15">Integrin, beta-like 1</fullName>
    </submittedName>
</protein>
<dbReference type="GO" id="GO:0008305">
    <property type="term" value="C:integrin complex"/>
    <property type="evidence" value="ECO:0007669"/>
    <property type="project" value="TreeGrafter"/>
</dbReference>
<keyword evidence="3" id="KW-0245">EGF-like domain</keyword>
<dbReference type="PANTHER" id="PTHR10082:SF3">
    <property type="entry name" value="INTEGRIN BETA-LIKE PROTEIN 1"/>
    <property type="match status" value="1"/>
</dbReference>